<sequence length="411" mass="42400">MQYEKCTPCCSALLRHDALDPRHSLGVLSHSFISLQIKLFDHPLPPLQVTAFSSAVAWLATSIIMRAKGVSPNGGCAARSLRSAGLLMLRGLLAATTVVCYYSSIESLPLPVAVGLFFFNPVFCLMLDAAVADRHVPPAAIASCLLTVLGVLAIGWHDQMLWLLEQALPQLQQLPGLQAAAVGSGAFPAADLPIEGVLFGLAAAAANAAAFVCVGVIGPKVSPLCLTWWQHLVVTHVAVGAIFFRNLGPLEFRINSSSTGSELAALSSSITGSSSGGAGGWGSMCYDVLCGLALDASDALADLADALPSQHDSRLLLGVVAANFFGQLLLNLGFQRVDAGRGAAINTSQVLFGCVWDVRLLHSHPSMAMLLGSAAIAAGVAGSTATATRGSSSSSSSADAGALEAVGERRK</sequence>
<evidence type="ECO:0000256" key="2">
    <source>
        <dbReference type="ARBA" id="ARBA00007635"/>
    </source>
</evidence>
<dbReference type="Pfam" id="PF00892">
    <property type="entry name" value="EamA"/>
    <property type="match status" value="1"/>
</dbReference>
<feature type="transmembrane region" description="Helical" evidence="7">
    <location>
        <begin position="139"/>
        <end position="156"/>
    </location>
</feature>
<dbReference type="EMBL" id="CP126220">
    <property type="protein sequence ID" value="WIA21731.1"/>
    <property type="molecule type" value="Genomic_DNA"/>
</dbReference>
<evidence type="ECO:0000256" key="5">
    <source>
        <dbReference type="ARBA" id="ARBA00023136"/>
    </source>
</evidence>
<keyword evidence="3 7" id="KW-0812">Transmembrane</keyword>
<feature type="transmembrane region" description="Helical" evidence="7">
    <location>
        <begin position="86"/>
        <end position="104"/>
    </location>
</feature>
<evidence type="ECO:0000256" key="3">
    <source>
        <dbReference type="ARBA" id="ARBA00022692"/>
    </source>
</evidence>
<feature type="transmembrane region" description="Helical" evidence="7">
    <location>
        <begin position="224"/>
        <end position="244"/>
    </location>
</feature>
<evidence type="ECO:0000256" key="4">
    <source>
        <dbReference type="ARBA" id="ARBA00022989"/>
    </source>
</evidence>
<reference evidence="9 10" key="1">
    <citation type="submission" date="2023-05" db="EMBL/GenBank/DDBJ databases">
        <title>A 100% complete, gapless, phased diploid assembly of the Scenedesmus obliquus UTEX 3031 genome.</title>
        <authorList>
            <person name="Biondi T.C."/>
            <person name="Hanschen E.R."/>
            <person name="Kwon T."/>
            <person name="Eng W."/>
            <person name="Kruse C.P.S."/>
            <person name="Koehler S.I."/>
            <person name="Kunde Y."/>
            <person name="Gleasner C.D."/>
            <person name="You Mak K.T."/>
            <person name="Polle J."/>
            <person name="Hovde B.T."/>
            <person name="Starkenburg S.R."/>
        </authorList>
    </citation>
    <scope>NUCLEOTIDE SEQUENCE [LARGE SCALE GENOMIC DNA]</scope>
    <source>
        <strain evidence="9 10">DOE0152z</strain>
    </source>
</reference>
<gene>
    <name evidence="9" type="ORF">OEZ85_000896</name>
</gene>
<keyword evidence="10" id="KW-1185">Reference proteome</keyword>
<comment type="similarity">
    <text evidence="2">Belongs to the drug/metabolite transporter (DMT) superfamily. Plant drug/metabolite exporter (P-DME) (TC 2.A.7.4) family.</text>
</comment>
<feature type="region of interest" description="Disordered" evidence="6">
    <location>
        <begin position="385"/>
        <end position="411"/>
    </location>
</feature>
<dbReference type="Proteomes" id="UP001244341">
    <property type="component" value="Chromosome 13b"/>
</dbReference>
<dbReference type="InterPro" id="IPR000620">
    <property type="entry name" value="EamA_dom"/>
</dbReference>
<dbReference type="InterPro" id="IPR037185">
    <property type="entry name" value="EmrE-like"/>
</dbReference>
<dbReference type="PANTHER" id="PTHR22911">
    <property type="entry name" value="ACYL-MALONYL CONDENSING ENZYME-RELATED"/>
    <property type="match status" value="1"/>
</dbReference>
<accession>A0ABY8UJS0</accession>
<feature type="compositionally biased region" description="Low complexity" evidence="6">
    <location>
        <begin position="385"/>
        <end position="402"/>
    </location>
</feature>
<keyword evidence="4 7" id="KW-1133">Transmembrane helix</keyword>
<feature type="domain" description="EamA" evidence="8">
    <location>
        <begin position="25"/>
        <end position="154"/>
    </location>
</feature>
<protein>
    <recommendedName>
        <fullName evidence="8">EamA domain-containing protein</fullName>
    </recommendedName>
</protein>
<dbReference type="PANTHER" id="PTHR22911:SF6">
    <property type="entry name" value="SOLUTE CARRIER FAMILY 35 MEMBER G1"/>
    <property type="match status" value="1"/>
</dbReference>
<evidence type="ECO:0000313" key="9">
    <source>
        <dbReference type="EMBL" id="WIA21731.1"/>
    </source>
</evidence>
<evidence type="ECO:0000256" key="1">
    <source>
        <dbReference type="ARBA" id="ARBA00004141"/>
    </source>
</evidence>
<evidence type="ECO:0000259" key="8">
    <source>
        <dbReference type="Pfam" id="PF00892"/>
    </source>
</evidence>
<evidence type="ECO:0000256" key="7">
    <source>
        <dbReference type="SAM" id="Phobius"/>
    </source>
</evidence>
<dbReference type="SUPFAM" id="SSF103481">
    <property type="entry name" value="Multidrug resistance efflux transporter EmrE"/>
    <property type="match status" value="2"/>
</dbReference>
<evidence type="ECO:0000313" key="10">
    <source>
        <dbReference type="Proteomes" id="UP001244341"/>
    </source>
</evidence>
<comment type="subcellular location">
    <subcellularLocation>
        <location evidence="1">Membrane</location>
        <topology evidence="1">Multi-pass membrane protein</topology>
    </subcellularLocation>
</comment>
<organism evidence="9 10">
    <name type="scientific">Tetradesmus obliquus</name>
    <name type="common">Green alga</name>
    <name type="synonym">Acutodesmus obliquus</name>
    <dbReference type="NCBI Taxonomy" id="3088"/>
    <lineage>
        <taxon>Eukaryota</taxon>
        <taxon>Viridiplantae</taxon>
        <taxon>Chlorophyta</taxon>
        <taxon>core chlorophytes</taxon>
        <taxon>Chlorophyceae</taxon>
        <taxon>CS clade</taxon>
        <taxon>Sphaeropleales</taxon>
        <taxon>Scenedesmaceae</taxon>
        <taxon>Tetradesmus</taxon>
    </lineage>
</organism>
<name>A0ABY8UJS0_TETOB</name>
<proteinExistence type="inferred from homology"/>
<keyword evidence="5 7" id="KW-0472">Membrane</keyword>
<feature type="transmembrane region" description="Helical" evidence="7">
    <location>
        <begin position="197"/>
        <end position="217"/>
    </location>
</feature>
<feature type="transmembrane region" description="Helical" evidence="7">
    <location>
        <begin position="110"/>
        <end position="132"/>
    </location>
</feature>
<evidence type="ECO:0000256" key="6">
    <source>
        <dbReference type="SAM" id="MobiDB-lite"/>
    </source>
</evidence>